<dbReference type="SUPFAM" id="SSF56112">
    <property type="entry name" value="Protein kinase-like (PK-like)"/>
    <property type="match status" value="1"/>
</dbReference>
<keyword evidence="2" id="KW-0808">Transferase</keyword>
<name>E2BI48_HARSA</name>
<keyword evidence="1" id="KW-0723">Serine/threonine-protein kinase</keyword>
<protein>
    <submittedName>
        <fullName evidence="7">Ribosomal protein S6 kinase beta-1</fullName>
    </submittedName>
</protein>
<sequence>MAGVFDIELHDGDATNQDESDDDVIEHREEEYNHAATVSAILESENLERVQLSEQNVNPGQEKADARDLIRKLLKRQVVQRLGSGPEDAEQIKNHNFFKHINWQDVIARKLDPPFKPSLKSADDTSQFDEQFTATVPVDSPVESTLSESANMIFQGFTYVAPSVLEEMYAQPKVVNARSPRRGLLSSGFGAAAGLHGFSSPRSALDVHLRPSLDFQQHRHHMPVGPNSVEDAEMVDLGQLSNRL</sequence>
<gene>
    <name evidence="7" type="ORF">EAI_02918</name>
</gene>
<evidence type="ECO:0000313" key="7">
    <source>
        <dbReference type="EMBL" id="EFN84619.1"/>
    </source>
</evidence>
<dbReference type="SMART" id="SM00133">
    <property type="entry name" value="S_TK_X"/>
    <property type="match status" value="1"/>
</dbReference>
<keyword evidence="3" id="KW-0547">Nucleotide-binding</keyword>
<evidence type="ECO:0000259" key="6">
    <source>
        <dbReference type="PROSITE" id="PS51285"/>
    </source>
</evidence>
<dbReference type="InterPro" id="IPR011009">
    <property type="entry name" value="Kinase-like_dom_sf"/>
</dbReference>
<proteinExistence type="predicted"/>
<reference evidence="7 8" key="1">
    <citation type="journal article" date="2010" name="Science">
        <title>Genomic comparison of the ants Camponotus floridanus and Harpegnathos saltator.</title>
        <authorList>
            <person name="Bonasio R."/>
            <person name="Zhang G."/>
            <person name="Ye C."/>
            <person name="Mutti N.S."/>
            <person name="Fang X."/>
            <person name="Qin N."/>
            <person name="Donahue G."/>
            <person name="Yang P."/>
            <person name="Li Q."/>
            <person name="Li C."/>
            <person name="Zhang P."/>
            <person name="Huang Z."/>
            <person name="Berger S.L."/>
            <person name="Reinberg D."/>
            <person name="Wang J."/>
            <person name="Liebig J."/>
        </authorList>
    </citation>
    <scope>NUCLEOTIDE SEQUENCE [LARGE SCALE GENOMIC DNA]</scope>
    <source>
        <strain evidence="7 8">R22 G/1</strain>
    </source>
</reference>
<dbReference type="PANTHER" id="PTHR24351">
    <property type="entry name" value="RIBOSOMAL PROTEIN S6 KINASE"/>
    <property type="match status" value="1"/>
</dbReference>
<dbReference type="GO" id="GO:0005524">
    <property type="term" value="F:ATP binding"/>
    <property type="evidence" value="ECO:0007669"/>
    <property type="project" value="UniProtKB-KW"/>
</dbReference>
<dbReference type="AlphaFoldDB" id="E2BI48"/>
<dbReference type="GO" id="GO:0004674">
    <property type="term" value="F:protein serine/threonine kinase activity"/>
    <property type="evidence" value="ECO:0007669"/>
    <property type="project" value="UniProtKB-KW"/>
</dbReference>
<dbReference type="InParanoid" id="E2BI48"/>
<keyword evidence="5" id="KW-0067">ATP-binding</keyword>
<evidence type="ECO:0000256" key="4">
    <source>
        <dbReference type="ARBA" id="ARBA00022777"/>
    </source>
</evidence>
<dbReference type="OMA" id="QHRQHIM"/>
<keyword evidence="4 7" id="KW-0418">Kinase</keyword>
<dbReference type="EMBL" id="GL448450">
    <property type="protein sequence ID" value="EFN84619.1"/>
    <property type="molecule type" value="Genomic_DNA"/>
</dbReference>
<evidence type="ECO:0000256" key="2">
    <source>
        <dbReference type="ARBA" id="ARBA00022679"/>
    </source>
</evidence>
<evidence type="ECO:0000256" key="5">
    <source>
        <dbReference type="ARBA" id="ARBA00022840"/>
    </source>
</evidence>
<dbReference type="Gene3D" id="3.30.200.20">
    <property type="entry name" value="Phosphorylase Kinase, domain 1"/>
    <property type="match status" value="1"/>
</dbReference>
<dbReference type="InterPro" id="IPR017892">
    <property type="entry name" value="Pkinase_C"/>
</dbReference>
<evidence type="ECO:0000256" key="3">
    <source>
        <dbReference type="ARBA" id="ARBA00022741"/>
    </source>
</evidence>
<dbReference type="Proteomes" id="UP000008237">
    <property type="component" value="Unassembled WGS sequence"/>
</dbReference>
<feature type="domain" description="AGC-kinase C-terminal" evidence="6">
    <location>
        <begin position="99"/>
        <end position="169"/>
    </location>
</feature>
<dbReference type="Gene3D" id="1.10.510.10">
    <property type="entry name" value="Transferase(Phosphotransferase) domain 1"/>
    <property type="match status" value="1"/>
</dbReference>
<dbReference type="STRING" id="610380.E2BI48"/>
<organism evidence="8">
    <name type="scientific">Harpegnathos saltator</name>
    <name type="common">Jerdon's jumping ant</name>
    <dbReference type="NCBI Taxonomy" id="610380"/>
    <lineage>
        <taxon>Eukaryota</taxon>
        <taxon>Metazoa</taxon>
        <taxon>Ecdysozoa</taxon>
        <taxon>Arthropoda</taxon>
        <taxon>Hexapoda</taxon>
        <taxon>Insecta</taxon>
        <taxon>Pterygota</taxon>
        <taxon>Neoptera</taxon>
        <taxon>Endopterygota</taxon>
        <taxon>Hymenoptera</taxon>
        <taxon>Apocrita</taxon>
        <taxon>Aculeata</taxon>
        <taxon>Formicoidea</taxon>
        <taxon>Formicidae</taxon>
        <taxon>Ponerinae</taxon>
        <taxon>Ponerini</taxon>
        <taxon>Harpegnathos</taxon>
    </lineage>
</organism>
<dbReference type="PROSITE" id="PS51285">
    <property type="entry name" value="AGC_KINASE_CTER"/>
    <property type="match status" value="1"/>
</dbReference>
<dbReference type="OrthoDB" id="63267at2759"/>
<dbReference type="Pfam" id="PF00433">
    <property type="entry name" value="Pkinase_C"/>
    <property type="match status" value="1"/>
</dbReference>
<keyword evidence="8" id="KW-1185">Reference proteome</keyword>
<accession>E2BI48</accession>
<evidence type="ECO:0000256" key="1">
    <source>
        <dbReference type="ARBA" id="ARBA00022527"/>
    </source>
</evidence>
<evidence type="ECO:0000313" key="8">
    <source>
        <dbReference type="Proteomes" id="UP000008237"/>
    </source>
</evidence>
<dbReference type="InterPro" id="IPR000961">
    <property type="entry name" value="AGC-kinase_C"/>
</dbReference>